<dbReference type="GO" id="GO:0005654">
    <property type="term" value="C:nucleoplasm"/>
    <property type="evidence" value="ECO:0007669"/>
    <property type="project" value="TreeGrafter"/>
</dbReference>
<dbReference type="Gene3D" id="1.25.10.10">
    <property type="entry name" value="Leucine-rich Repeat Variant"/>
    <property type="match status" value="1"/>
</dbReference>
<evidence type="ECO:0000313" key="5">
    <source>
        <dbReference type="Proteomes" id="UP000053825"/>
    </source>
</evidence>
<evidence type="ECO:0000256" key="3">
    <source>
        <dbReference type="ARBA" id="ARBA00038401"/>
    </source>
</evidence>
<keyword evidence="2" id="KW-0539">Nucleus</keyword>
<keyword evidence="5" id="KW-1185">Reference proteome</keyword>
<dbReference type="AlphaFoldDB" id="A0A0L7RHB6"/>
<dbReference type="Proteomes" id="UP000053825">
    <property type="component" value="Unassembled WGS sequence"/>
</dbReference>
<evidence type="ECO:0000256" key="2">
    <source>
        <dbReference type="ARBA" id="ARBA00023242"/>
    </source>
</evidence>
<protein>
    <submittedName>
        <fullName evidence="4">Protein SAAL1</fullName>
    </submittedName>
</protein>
<evidence type="ECO:0000313" key="4">
    <source>
        <dbReference type="EMBL" id="KOC70214.1"/>
    </source>
</evidence>
<dbReference type="EMBL" id="KQ414592">
    <property type="protein sequence ID" value="KOC70214.1"/>
    <property type="molecule type" value="Genomic_DNA"/>
</dbReference>
<gene>
    <name evidence="4" type="ORF">WH47_08560</name>
</gene>
<evidence type="ECO:0000256" key="1">
    <source>
        <dbReference type="ARBA" id="ARBA00004123"/>
    </source>
</evidence>
<sequence>MSEIQEPENDKVEPNVVLEAQEVEENEIEKLKEDTIGDTLYSGKWIISILLSISKVQEDGWNEKLQSDLCTLWDMTTEKDIVQFLVDVDFLKVAEFALNSSEEPRLTEIILGIIGNMTCESSVLDLLGAKEELLETILRHLSSEDSATLVQILRLLRSALWNIQTNPESKWRVNLRNSTFLREVVPFILKSSTNEELLIATTSFLRSAAEIDLPSGKTLLDELFESSSFLLGMLESFEEVLPEDEAHLHSASTLKYLEDWLELFSNLRKGHQIHQEILQEDNLTRTVEIPRRILTSFIDPWNLYPLDETKASCVHRCAEMILDFRWKGFLRADSTVDIDAIVLKIIVSINTAMKDEDEDSEETMEELLKYLEGYWVEVSKISTTDEIIKILKTNEKTVIDHAINLLKSKIPSEKINGIMDGLPKE</sequence>
<dbReference type="InterPro" id="IPR011989">
    <property type="entry name" value="ARM-like"/>
</dbReference>
<dbReference type="PANTHER" id="PTHR23424:SF23">
    <property type="entry name" value="PROTEIN SAAL1"/>
    <property type="match status" value="1"/>
</dbReference>
<accession>A0A0L7RHB6</accession>
<dbReference type="InterPro" id="IPR052464">
    <property type="entry name" value="Synovial_Prolif_Regulator"/>
</dbReference>
<dbReference type="InterPro" id="IPR016024">
    <property type="entry name" value="ARM-type_fold"/>
</dbReference>
<dbReference type="OrthoDB" id="2156856at2759"/>
<comment type="subcellular location">
    <subcellularLocation>
        <location evidence="1">Nucleus</location>
    </subcellularLocation>
</comment>
<name>A0A0L7RHB6_9HYME</name>
<comment type="similarity">
    <text evidence="3">Belongs to the SAAL1 family.</text>
</comment>
<dbReference type="SUPFAM" id="SSF48371">
    <property type="entry name" value="ARM repeat"/>
    <property type="match status" value="1"/>
</dbReference>
<reference evidence="4 5" key="1">
    <citation type="submission" date="2015-07" db="EMBL/GenBank/DDBJ databases">
        <title>The genome of Habropoda laboriosa.</title>
        <authorList>
            <person name="Pan H."/>
            <person name="Kapheim K."/>
        </authorList>
    </citation>
    <scope>NUCLEOTIDE SEQUENCE [LARGE SCALE GENOMIC DNA]</scope>
    <source>
        <strain evidence="4">0110345459</strain>
    </source>
</reference>
<proteinExistence type="inferred from homology"/>
<dbReference type="PANTHER" id="PTHR23424">
    <property type="entry name" value="SERUM AMYLOID A"/>
    <property type="match status" value="1"/>
</dbReference>
<organism evidence="4 5">
    <name type="scientific">Habropoda laboriosa</name>
    <dbReference type="NCBI Taxonomy" id="597456"/>
    <lineage>
        <taxon>Eukaryota</taxon>
        <taxon>Metazoa</taxon>
        <taxon>Ecdysozoa</taxon>
        <taxon>Arthropoda</taxon>
        <taxon>Hexapoda</taxon>
        <taxon>Insecta</taxon>
        <taxon>Pterygota</taxon>
        <taxon>Neoptera</taxon>
        <taxon>Endopterygota</taxon>
        <taxon>Hymenoptera</taxon>
        <taxon>Apocrita</taxon>
        <taxon>Aculeata</taxon>
        <taxon>Apoidea</taxon>
        <taxon>Anthophila</taxon>
        <taxon>Apidae</taxon>
        <taxon>Habropoda</taxon>
    </lineage>
</organism>